<feature type="compositionally biased region" description="Basic and acidic residues" evidence="1">
    <location>
        <begin position="258"/>
        <end position="276"/>
    </location>
</feature>
<evidence type="ECO:0000256" key="1">
    <source>
        <dbReference type="SAM" id="MobiDB-lite"/>
    </source>
</evidence>
<proteinExistence type="predicted"/>
<evidence type="ECO:0000313" key="2">
    <source>
        <dbReference type="EMBL" id="CAA9372288.1"/>
    </source>
</evidence>
<feature type="compositionally biased region" description="Basic and acidic residues" evidence="1">
    <location>
        <begin position="136"/>
        <end position="157"/>
    </location>
</feature>
<gene>
    <name evidence="2" type="ORF">AVDCRST_MAG47-1345</name>
</gene>
<feature type="compositionally biased region" description="Basic residues" evidence="1">
    <location>
        <begin position="104"/>
        <end position="126"/>
    </location>
</feature>
<dbReference type="AlphaFoldDB" id="A0A6J4N2C3"/>
<protein>
    <submittedName>
        <fullName evidence="2">Uncharacterized protein</fullName>
    </submittedName>
</protein>
<name>A0A6J4N2C3_9ACTN</name>
<reference evidence="2" key="1">
    <citation type="submission" date="2020-02" db="EMBL/GenBank/DDBJ databases">
        <authorList>
            <person name="Meier V. D."/>
        </authorList>
    </citation>
    <scope>NUCLEOTIDE SEQUENCE</scope>
    <source>
        <strain evidence="2">AVDCRST_MAG47</strain>
    </source>
</reference>
<feature type="compositionally biased region" description="Basic and acidic residues" evidence="1">
    <location>
        <begin position="1"/>
        <end position="10"/>
    </location>
</feature>
<dbReference type="EMBL" id="CADCUK010000096">
    <property type="protein sequence ID" value="CAA9372288.1"/>
    <property type="molecule type" value="Genomic_DNA"/>
</dbReference>
<feature type="compositionally biased region" description="Basic and acidic residues" evidence="1">
    <location>
        <begin position="172"/>
        <end position="181"/>
    </location>
</feature>
<feature type="non-terminal residue" evidence="2">
    <location>
        <position position="292"/>
    </location>
</feature>
<organism evidence="2">
    <name type="scientific">uncultured Nocardioidaceae bacterium</name>
    <dbReference type="NCBI Taxonomy" id="253824"/>
    <lineage>
        <taxon>Bacteria</taxon>
        <taxon>Bacillati</taxon>
        <taxon>Actinomycetota</taxon>
        <taxon>Actinomycetes</taxon>
        <taxon>Propionibacteriales</taxon>
        <taxon>Nocardioidaceae</taxon>
        <taxon>environmental samples</taxon>
    </lineage>
</organism>
<feature type="non-terminal residue" evidence="2">
    <location>
        <position position="1"/>
    </location>
</feature>
<feature type="region of interest" description="Disordered" evidence="1">
    <location>
        <begin position="1"/>
        <end position="292"/>
    </location>
</feature>
<feature type="compositionally biased region" description="Low complexity" evidence="1">
    <location>
        <begin position="248"/>
        <end position="257"/>
    </location>
</feature>
<sequence>ERHGGTRQERPCVVLRPGGRCVRPGAPVVPDRGGGLADRPHPVHRRRAGRRDREVHRPAGRAPSRRARHGPVRPNAWAPPAPAPRPEGRHRPGRSRSRGDPQRGHGRRRAVVPLVRRRHRAPRGRAHAQAGGPDRAALEPARRTHPVGEEARRDHRQPGPGRRPHRCPRGVEALRLRRERGLPALAAVAEERPPRPRPLQVQRRRPRPDGPGPRAAQGRRAVRGVRPRPERAAPPLRHPVLPGGGAPAGPDGRAGAQRRPDRRGQGRARRDQREAGLPRARGPGNHAHRLPL</sequence>
<accession>A0A6J4N2C3</accession>